<accession>A0A6I5A716</accession>
<gene>
    <name evidence="2" type="ORF">GLW05_20825</name>
</gene>
<dbReference type="Proteomes" id="UP000468638">
    <property type="component" value="Unassembled WGS sequence"/>
</dbReference>
<name>A0A6I5A716_9BACI</name>
<evidence type="ECO:0008006" key="4">
    <source>
        <dbReference type="Google" id="ProtNLM"/>
    </source>
</evidence>
<proteinExistence type="predicted"/>
<evidence type="ECO:0000313" key="2">
    <source>
        <dbReference type="EMBL" id="MYL36018.1"/>
    </source>
</evidence>
<keyword evidence="1" id="KW-0472">Membrane</keyword>
<protein>
    <recommendedName>
        <fullName evidence="4">Phage tail tape measure protein</fullName>
    </recommendedName>
</protein>
<dbReference type="EMBL" id="WMEQ01000026">
    <property type="protein sequence ID" value="MYL36018.1"/>
    <property type="molecule type" value="Genomic_DNA"/>
</dbReference>
<dbReference type="AlphaFoldDB" id="A0A6I5A716"/>
<feature type="transmembrane region" description="Helical" evidence="1">
    <location>
        <begin position="393"/>
        <end position="419"/>
    </location>
</feature>
<evidence type="ECO:0000256" key="1">
    <source>
        <dbReference type="SAM" id="Phobius"/>
    </source>
</evidence>
<keyword evidence="1" id="KW-0812">Transmembrane</keyword>
<sequence>MGAMDFIINAKDNASKIISGVGESAEDSAERAEEAFDAFSLAISGAGIALEGLSRSQKDLNNELTIASSATGLNSGKVKDLAKQYSDASLSMNETVGLIKLAGQRGLTSSEEIGKFVDAHKDLKLATGENIDDLTEFNNAMSTVGIEANNVKDSFGAYGYVLNETKSGVSGFTDFIDATSVDMKKLNLDVDESAAMFGILQNELGMTKQTASSELPAAINESDGSLQGVLDTLNVSKETWEQYNGKVMDNAGVIEENAQKNAENVTFIEEMQSKVSDLTVEYNEEISALGDLSTVLIAVGPLMQGLSAAKGFMLSTTVASTAAIIGQTAVTWAQTVATWAQTAASWSLNTAMGLSTGIINGVRNSKIVFTAITWAQTAATWAQTAATWSLNTALAVLTSPITLVVAAIGALIGIGVLLYKNWETVAGFGKKVFGGLFDFLGDTIGEIGDLFVWLKDGWDDLWNGMSKGIKTPVNFIIGMINTLIEGMNNLQIKIPEWSPIAGGKEFGIDIPTIPQLHKGGTFRTPNVGGEGLALLKDREKVVAPGGMDDDEGGSSVSGMNQILHYLKKIYERLGEDKNFYLEGTFNLGSNKQFIQEVIKLSEKERSKRRGGS</sequence>
<keyword evidence="1" id="KW-1133">Transmembrane helix</keyword>
<evidence type="ECO:0000313" key="3">
    <source>
        <dbReference type="Proteomes" id="UP000468638"/>
    </source>
</evidence>
<comment type="caution">
    <text evidence="2">The sequence shown here is derived from an EMBL/GenBank/DDBJ whole genome shotgun (WGS) entry which is preliminary data.</text>
</comment>
<organism evidence="2 3">
    <name type="scientific">Pontibacillus yanchengensis</name>
    <dbReference type="NCBI Taxonomy" id="462910"/>
    <lineage>
        <taxon>Bacteria</taxon>
        <taxon>Bacillati</taxon>
        <taxon>Bacillota</taxon>
        <taxon>Bacilli</taxon>
        <taxon>Bacillales</taxon>
        <taxon>Bacillaceae</taxon>
        <taxon>Pontibacillus</taxon>
    </lineage>
</organism>
<reference evidence="2 3" key="1">
    <citation type="submission" date="2019-11" db="EMBL/GenBank/DDBJ databases">
        <title>Genome sequences of 17 halophilic strains isolated from different environments.</title>
        <authorList>
            <person name="Furrow R.E."/>
        </authorList>
    </citation>
    <scope>NUCLEOTIDE SEQUENCE [LARGE SCALE GENOMIC DNA]</scope>
    <source>
        <strain evidence="2 3">22514_16_FS</strain>
    </source>
</reference>